<keyword evidence="6" id="KW-0106">Calcium</keyword>
<keyword evidence="3" id="KW-0479">Metal-binding</keyword>
<dbReference type="EMBL" id="JBHSJJ010000002">
    <property type="protein sequence ID" value="MFC4870979.1"/>
    <property type="molecule type" value="Genomic_DNA"/>
</dbReference>
<dbReference type="InterPro" id="IPR050738">
    <property type="entry name" value="Sulfatase"/>
</dbReference>
<evidence type="ECO:0000256" key="6">
    <source>
        <dbReference type="ARBA" id="ARBA00022837"/>
    </source>
</evidence>
<gene>
    <name evidence="8" type="ORF">ACFPFU_04720</name>
</gene>
<comment type="caution">
    <text evidence="8">The sequence shown here is derived from an EMBL/GenBank/DDBJ whole genome shotgun (WGS) entry which is preliminary data.</text>
</comment>
<keyword evidence="5" id="KW-0378">Hydrolase</keyword>
<evidence type="ECO:0000256" key="4">
    <source>
        <dbReference type="ARBA" id="ARBA00022729"/>
    </source>
</evidence>
<evidence type="ECO:0000313" key="8">
    <source>
        <dbReference type="EMBL" id="MFC4870979.1"/>
    </source>
</evidence>
<dbReference type="Proteomes" id="UP001595818">
    <property type="component" value="Unassembled WGS sequence"/>
</dbReference>
<dbReference type="PANTHER" id="PTHR42693:SF42">
    <property type="entry name" value="ARYLSULFATASE G"/>
    <property type="match status" value="1"/>
</dbReference>
<dbReference type="SUPFAM" id="SSF53649">
    <property type="entry name" value="Alkaline phosphatase-like"/>
    <property type="match status" value="1"/>
</dbReference>
<comment type="similarity">
    <text evidence="2">Belongs to the sulfatase family.</text>
</comment>
<reference evidence="9" key="1">
    <citation type="journal article" date="2019" name="Int. J. Syst. Evol. Microbiol.">
        <title>The Global Catalogue of Microorganisms (GCM) 10K type strain sequencing project: providing services to taxonomists for standard genome sequencing and annotation.</title>
        <authorList>
            <consortium name="The Broad Institute Genomics Platform"/>
            <consortium name="The Broad Institute Genome Sequencing Center for Infectious Disease"/>
            <person name="Wu L."/>
            <person name="Ma J."/>
        </authorList>
    </citation>
    <scope>NUCLEOTIDE SEQUENCE [LARGE SCALE GENOMIC DNA]</scope>
    <source>
        <strain evidence="9">CGMCC 4.7466</strain>
    </source>
</reference>
<dbReference type="InterPro" id="IPR017850">
    <property type="entry name" value="Alkaline_phosphatase_core_sf"/>
</dbReference>
<dbReference type="InterPro" id="IPR000917">
    <property type="entry name" value="Sulfatase_N"/>
</dbReference>
<evidence type="ECO:0000256" key="3">
    <source>
        <dbReference type="ARBA" id="ARBA00022723"/>
    </source>
</evidence>
<evidence type="ECO:0000256" key="2">
    <source>
        <dbReference type="ARBA" id="ARBA00008779"/>
    </source>
</evidence>
<dbReference type="Gene3D" id="3.40.720.10">
    <property type="entry name" value="Alkaline Phosphatase, subunit A"/>
    <property type="match status" value="1"/>
</dbReference>
<accession>A0ABV9SX88</accession>
<evidence type="ECO:0000256" key="5">
    <source>
        <dbReference type="ARBA" id="ARBA00022801"/>
    </source>
</evidence>
<comment type="cofactor">
    <cofactor evidence="1">
        <name>Ca(2+)</name>
        <dbReference type="ChEBI" id="CHEBI:29108"/>
    </cofactor>
</comment>
<evidence type="ECO:0000313" key="9">
    <source>
        <dbReference type="Proteomes" id="UP001595818"/>
    </source>
</evidence>
<dbReference type="CDD" id="cd16027">
    <property type="entry name" value="SGSH"/>
    <property type="match status" value="1"/>
</dbReference>
<evidence type="ECO:0000259" key="7">
    <source>
        <dbReference type="Pfam" id="PF00884"/>
    </source>
</evidence>
<feature type="domain" description="Sulfatase N-terminal" evidence="7">
    <location>
        <begin position="34"/>
        <end position="341"/>
    </location>
</feature>
<keyword evidence="9" id="KW-1185">Reference proteome</keyword>
<dbReference type="Pfam" id="PF00884">
    <property type="entry name" value="Sulfatase"/>
    <property type="match status" value="1"/>
</dbReference>
<dbReference type="PANTHER" id="PTHR42693">
    <property type="entry name" value="ARYLSULFATASE FAMILY MEMBER"/>
    <property type="match status" value="1"/>
</dbReference>
<dbReference type="RefSeq" id="WP_377062022.1">
    <property type="nucleotide sequence ID" value="NZ_JBHSJJ010000002.1"/>
</dbReference>
<evidence type="ECO:0000256" key="1">
    <source>
        <dbReference type="ARBA" id="ARBA00001913"/>
    </source>
</evidence>
<dbReference type="Gene3D" id="3.30.1120.10">
    <property type="match status" value="1"/>
</dbReference>
<sequence>MKKEIKKQSEIFLFLILSVFVTMAGRAYGQEDKPNIIYILSDDQSWKDFGFMGHSHIETPHIDKLAEEGLTFTRGYVTAPLCSPSLASIITGLYPQQHGITGNDPAFEFEGERYRSDWQLARSRLYRNYLDEFQKHPTVPMLLKKLGYLSFQSGKWWGGHWKEGGFTHGMTHGNPAKGGRHGDEGLKIGREGMEPIFDFMDEAIEENKPFFIWYAPFLPHSPHNPPDSLLQKYLAKAPTKAVAAYWAMCEWLDITVGQLLDRVEEKGLTENTLVVFVTDNGWIQDPDQPNRYVSGSKQDPQDMGIRTPIIYKWPKRITPRMDTENLTSSIDMVTTTLAAVGMDPLPAMPGINVMDQKALEERKMIFSLDFSHDMIHVDQPEKTLESRIVISTPWKMIVPDVANKENQETLLYNIIQDPTERENLALNRPEVVQELMRELDNWWQR</sequence>
<name>A0ABV9SX88_9BACT</name>
<keyword evidence="4" id="KW-0732">Signal</keyword>
<protein>
    <submittedName>
        <fullName evidence="8">Sulfatase</fullName>
    </submittedName>
</protein>
<organism evidence="8 9">
    <name type="scientific">Negadavirga shengliensis</name>
    <dbReference type="NCBI Taxonomy" id="1389218"/>
    <lineage>
        <taxon>Bacteria</taxon>
        <taxon>Pseudomonadati</taxon>
        <taxon>Bacteroidota</taxon>
        <taxon>Cytophagia</taxon>
        <taxon>Cytophagales</taxon>
        <taxon>Cyclobacteriaceae</taxon>
        <taxon>Negadavirga</taxon>
    </lineage>
</organism>
<proteinExistence type="inferred from homology"/>